<dbReference type="Proteomes" id="UP000886998">
    <property type="component" value="Unassembled WGS sequence"/>
</dbReference>
<comment type="caution">
    <text evidence="1">The sequence shown here is derived from an EMBL/GenBank/DDBJ whole genome shotgun (WGS) entry which is preliminary data.</text>
</comment>
<dbReference type="AlphaFoldDB" id="A0A8X6YC19"/>
<organism evidence="1 2">
    <name type="scientific">Trichonephila inaurata madagascariensis</name>
    <dbReference type="NCBI Taxonomy" id="2747483"/>
    <lineage>
        <taxon>Eukaryota</taxon>
        <taxon>Metazoa</taxon>
        <taxon>Ecdysozoa</taxon>
        <taxon>Arthropoda</taxon>
        <taxon>Chelicerata</taxon>
        <taxon>Arachnida</taxon>
        <taxon>Araneae</taxon>
        <taxon>Araneomorphae</taxon>
        <taxon>Entelegynae</taxon>
        <taxon>Araneoidea</taxon>
        <taxon>Nephilidae</taxon>
        <taxon>Trichonephila</taxon>
        <taxon>Trichonephila inaurata</taxon>
    </lineage>
</organism>
<evidence type="ECO:0000313" key="2">
    <source>
        <dbReference type="Proteomes" id="UP000886998"/>
    </source>
</evidence>
<accession>A0A8X6YC19</accession>
<protein>
    <submittedName>
        <fullName evidence="1">Uncharacterized protein</fullName>
    </submittedName>
</protein>
<name>A0A8X6YC19_9ARAC</name>
<gene>
    <name evidence="1" type="ORF">TNIN_372341</name>
</gene>
<keyword evidence="2" id="KW-1185">Reference proteome</keyword>
<sequence>MLVRHLSISTVNSEQSITLDICSNDTLPTTSTGYGAARNTHQNIPKDRFPFALKKPEGVQYTIHSIREIGNLYTFQQWMESRLMQPFRPSWPGGRLGVIYHTKFRFRKITESAARSAIYYPHVPLYSSKKEQLKEGQKIRRYRQIALKESAAIQSLQSTMGSVKIKPMLDQS</sequence>
<dbReference type="EMBL" id="BMAV01016789">
    <property type="protein sequence ID" value="GFY67858.1"/>
    <property type="molecule type" value="Genomic_DNA"/>
</dbReference>
<proteinExistence type="predicted"/>
<evidence type="ECO:0000313" key="1">
    <source>
        <dbReference type="EMBL" id="GFY67858.1"/>
    </source>
</evidence>
<reference evidence="1" key="1">
    <citation type="submission" date="2020-08" db="EMBL/GenBank/DDBJ databases">
        <title>Multicomponent nature underlies the extraordinary mechanical properties of spider dragline silk.</title>
        <authorList>
            <person name="Kono N."/>
            <person name="Nakamura H."/>
            <person name="Mori M."/>
            <person name="Yoshida Y."/>
            <person name="Ohtoshi R."/>
            <person name="Malay A.D."/>
            <person name="Moran D.A.P."/>
            <person name="Tomita M."/>
            <person name="Numata K."/>
            <person name="Arakawa K."/>
        </authorList>
    </citation>
    <scope>NUCLEOTIDE SEQUENCE</scope>
</reference>